<name>A0A1H3UDT9_9ACTN</name>
<keyword evidence="2" id="KW-1185">Reference proteome</keyword>
<dbReference type="OrthoDB" id="3297930at2"/>
<sequence>MAYLSDTNLRAVLIVLLGRIGGTVEVTNGEIYDAMLPDTGGGERFIVTEIHGGVRVSIAPSRQEQSGSN</sequence>
<dbReference type="Proteomes" id="UP000199632">
    <property type="component" value="Unassembled WGS sequence"/>
</dbReference>
<gene>
    <name evidence="1" type="ORF">SAMN05421684_7005</name>
</gene>
<accession>A0A1H3UDT9</accession>
<dbReference type="RefSeq" id="WP_143050017.1">
    <property type="nucleotide sequence ID" value="NZ_BOND01000005.1"/>
</dbReference>
<dbReference type="STRING" id="137265.SAMN05421684_7005"/>
<dbReference type="EMBL" id="FNQB01000004">
    <property type="protein sequence ID" value="SDZ60201.1"/>
    <property type="molecule type" value="Genomic_DNA"/>
</dbReference>
<proteinExistence type="predicted"/>
<reference evidence="2" key="1">
    <citation type="submission" date="2016-10" db="EMBL/GenBank/DDBJ databases">
        <authorList>
            <person name="Varghese N."/>
            <person name="Submissions S."/>
        </authorList>
    </citation>
    <scope>NUCLEOTIDE SEQUENCE [LARGE SCALE GENOMIC DNA]</scope>
    <source>
        <strain evidence="2">DSM 44718</strain>
    </source>
</reference>
<organism evidence="1 2">
    <name type="scientific">Asanoa ishikariensis</name>
    <dbReference type="NCBI Taxonomy" id="137265"/>
    <lineage>
        <taxon>Bacteria</taxon>
        <taxon>Bacillati</taxon>
        <taxon>Actinomycetota</taxon>
        <taxon>Actinomycetes</taxon>
        <taxon>Micromonosporales</taxon>
        <taxon>Micromonosporaceae</taxon>
        <taxon>Asanoa</taxon>
    </lineage>
</organism>
<protein>
    <submittedName>
        <fullName evidence="1">Uncharacterized protein</fullName>
    </submittedName>
</protein>
<dbReference type="AlphaFoldDB" id="A0A1H3UDT9"/>
<evidence type="ECO:0000313" key="1">
    <source>
        <dbReference type="EMBL" id="SDZ60201.1"/>
    </source>
</evidence>
<evidence type="ECO:0000313" key="2">
    <source>
        <dbReference type="Proteomes" id="UP000199632"/>
    </source>
</evidence>